<feature type="region of interest" description="Disordered" evidence="1">
    <location>
        <begin position="362"/>
        <end position="462"/>
    </location>
</feature>
<dbReference type="Gene3D" id="1.10.238.10">
    <property type="entry name" value="EF-hand"/>
    <property type="match status" value="1"/>
</dbReference>
<dbReference type="GO" id="GO:0005737">
    <property type="term" value="C:cytoplasm"/>
    <property type="evidence" value="ECO:0007669"/>
    <property type="project" value="TreeGrafter"/>
</dbReference>
<protein>
    <recommendedName>
        <fullName evidence="2">EH domain-containing protein</fullName>
    </recommendedName>
</protein>
<proteinExistence type="predicted"/>
<dbReference type="STRING" id="1073090.A0A1L9SUS3"/>
<feature type="region of interest" description="Disordered" evidence="1">
    <location>
        <begin position="1"/>
        <end position="29"/>
    </location>
</feature>
<dbReference type="VEuPathDB" id="FungiDB:ASPZODRAFT_126923"/>
<feature type="compositionally biased region" description="Polar residues" evidence="1">
    <location>
        <begin position="405"/>
        <end position="415"/>
    </location>
</feature>
<feature type="compositionally biased region" description="Basic and acidic residues" evidence="1">
    <location>
        <begin position="85"/>
        <end position="98"/>
    </location>
</feature>
<organism evidence="3 4">
    <name type="scientific">Penicilliopsis zonata CBS 506.65</name>
    <dbReference type="NCBI Taxonomy" id="1073090"/>
    <lineage>
        <taxon>Eukaryota</taxon>
        <taxon>Fungi</taxon>
        <taxon>Dikarya</taxon>
        <taxon>Ascomycota</taxon>
        <taxon>Pezizomycotina</taxon>
        <taxon>Eurotiomycetes</taxon>
        <taxon>Eurotiomycetidae</taxon>
        <taxon>Eurotiales</taxon>
        <taxon>Aspergillaceae</taxon>
        <taxon>Penicilliopsis</taxon>
    </lineage>
</organism>
<evidence type="ECO:0000313" key="3">
    <source>
        <dbReference type="EMBL" id="OJJ50948.1"/>
    </source>
</evidence>
<feature type="compositionally biased region" description="Low complexity" evidence="1">
    <location>
        <begin position="72"/>
        <end position="83"/>
    </location>
</feature>
<sequence>MNGWVEGTTASRRLPNRGQGNAGNENQSRAAALQGAALAFQASSARIPLSDVKDKARRDLGALSAAMLAGNTSSSSSSSSSTTKRSPERGNDHQDTSRARSPPPPELGSVRDKIGRYTAISTDPSPAELARAKKPQQIAARLAAERSPEPKQKPGLTPNSSSIQQAEAFIRARTDIPPREYELDQGLLAPRPIRQIPPKPIIALDSLGADRSPPRPLSQRPASSASSYQMNNTRLRLDRDDSLGLMTGPPLPIRTRPSVEPPGPRLPPKSNDRNIMDKPARTPYIPPTATLRSHDLLQLDVDEPESSPLPPRRPVTSSAASFSSRSQAGGGSGSLLDLPIGLDEGALSDAIVASSLASARISPAGASTSTSTAVPPPVPPPRRRQRAHSLLHPGSSSSLSRKDTTASLSSRTPSPKKTLRTTLREPPSSSDDEDSNPNQRRTRLIRKHPHKHHEGDRRRYRSEITERERKRYEGVWAANKGLFVYDDVPFYPANASSEMVLNLVVRDIWSRSRLPPFILEQIWDLVDQSGIGLLSREEFVVGMWLIDQRLKGHKLPSKVPESVWEGVRHIPGLKP</sequence>
<dbReference type="CDD" id="cd00052">
    <property type="entry name" value="EH"/>
    <property type="match status" value="1"/>
</dbReference>
<feature type="compositionally biased region" description="Low complexity" evidence="1">
    <location>
        <begin position="390"/>
        <end position="399"/>
    </location>
</feature>
<evidence type="ECO:0000259" key="2">
    <source>
        <dbReference type="PROSITE" id="PS50031"/>
    </source>
</evidence>
<feature type="compositionally biased region" description="Basic and acidic residues" evidence="1">
    <location>
        <begin position="270"/>
        <end position="280"/>
    </location>
</feature>
<feature type="compositionally biased region" description="Basic residues" evidence="1">
    <location>
        <begin position="440"/>
        <end position="452"/>
    </location>
</feature>
<dbReference type="PROSITE" id="PS50031">
    <property type="entry name" value="EH"/>
    <property type="match status" value="1"/>
</dbReference>
<feature type="domain" description="EH" evidence="2">
    <location>
        <begin position="468"/>
        <end position="570"/>
    </location>
</feature>
<dbReference type="RefSeq" id="XP_022585458.1">
    <property type="nucleotide sequence ID" value="XM_022721610.1"/>
</dbReference>
<dbReference type="SUPFAM" id="SSF47473">
    <property type="entry name" value="EF-hand"/>
    <property type="match status" value="1"/>
</dbReference>
<accession>A0A1L9SUS3</accession>
<dbReference type="GeneID" id="34608075"/>
<feature type="compositionally biased region" description="Low complexity" evidence="1">
    <location>
        <begin position="362"/>
        <end position="373"/>
    </location>
</feature>
<name>A0A1L9SUS3_9EURO</name>
<feature type="compositionally biased region" description="Basic and acidic residues" evidence="1">
    <location>
        <begin position="453"/>
        <end position="462"/>
    </location>
</feature>
<dbReference type="GO" id="GO:0006897">
    <property type="term" value="P:endocytosis"/>
    <property type="evidence" value="ECO:0007669"/>
    <property type="project" value="TreeGrafter"/>
</dbReference>
<keyword evidence="4" id="KW-1185">Reference proteome</keyword>
<dbReference type="Pfam" id="PF12763">
    <property type="entry name" value="EH"/>
    <property type="match status" value="1"/>
</dbReference>
<feature type="region of interest" description="Disordered" evidence="1">
    <location>
        <begin position="204"/>
        <end position="332"/>
    </location>
</feature>
<dbReference type="GO" id="GO:0016197">
    <property type="term" value="P:endosomal transport"/>
    <property type="evidence" value="ECO:0007669"/>
    <property type="project" value="TreeGrafter"/>
</dbReference>
<evidence type="ECO:0000256" key="1">
    <source>
        <dbReference type="SAM" id="MobiDB-lite"/>
    </source>
</evidence>
<feature type="compositionally biased region" description="Polar residues" evidence="1">
    <location>
        <begin position="220"/>
        <end position="233"/>
    </location>
</feature>
<dbReference type="EMBL" id="KV878336">
    <property type="protein sequence ID" value="OJJ50948.1"/>
    <property type="molecule type" value="Genomic_DNA"/>
</dbReference>
<feature type="compositionally biased region" description="Low complexity" evidence="1">
    <location>
        <begin position="317"/>
        <end position="327"/>
    </location>
</feature>
<dbReference type="InterPro" id="IPR000261">
    <property type="entry name" value="EH_dom"/>
</dbReference>
<dbReference type="SMART" id="SM00027">
    <property type="entry name" value="EH"/>
    <property type="match status" value="1"/>
</dbReference>
<dbReference type="OrthoDB" id="10045710at2759"/>
<dbReference type="PANTHER" id="PTHR11216">
    <property type="entry name" value="EH DOMAIN"/>
    <property type="match status" value="1"/>
</dbReference>
<feature type="compositionally biased region" description="Basic and acidic residues" evidence="1">
    <location>
        <begin position="143"/>
        <end position="152"/>
    </location>
</feature>
<feature type="region of interest" description="Disordered" evidence="1">
    <location>
        <begin position="63"/>
        <end position="165"/>
    </location>
</feature>
<dbReference type="GO" id="GO:0005886">
    <property type="term" value="C:plasma membrane"/>
    <property type="evidence" value="ECO:0007669"/>
    <property type="project" value="TreeGrafter"/>
</dbReference>
<dbReference type="Proteomes" id="UP000184188">
    <property type="component" value="Unassembled WGS sequence"/>
</dbReference>
<reference evidence="4" key="1">
    <citation type="journal article" date="2017" name="Genome Biol.">
        <title>Comparative genomics reveals high biological diversity and specific adaptations in the industrially and medically important fungal genus Aspergillus.</title>
        <authorList>
            <person name="de Vries R.P."/>
            <person name="Riley R."/>
            <person name="Wiebenga A."/>
            <person name="Aguilar-Osorio G."/>
            <person name="Amillis S."/>
            <person name="Uchima C.A."/>
            <person name="Anderluh G."/>
            <person name="Asadollahi M."/>
            <person name="Askin M."/>
            <person name="Barry K."/>
            <person name="Battaglia E."/>
            <person name="Bayram O."/>
            <person name="Benocci T."/>
            <person name="Braus-Stromeyer S.A."/>
            <person name="Caldana C."/>
            <person name="Canovas D."/>
            <person name="Cerqueira G.C."/>
            <person name="Chen F."/>
            <person name="Chen W."/>
            <person name="Choi C."/>
            <person name="Clum A."/>
            <person name="Dos Santos R.A."/>
            <person name="Damasio A.R."/>
            <person name="Diallinas G."/>
            <person name="Emri T."/>
            <person name="Fekete E."/>
            <person name="Flipphi M."/>
            <person name="Freyberg S."/>
            <person name="Gallo A."/>
            <person name="Gournas C."/>
            <person name="Habgood R."/>
            <person name="Hainaut M."/>
            <person name="Harispe M.L."/>
            <person name="Henrissat B."/>
            <person name="Hilden K.S."/>
            <person name="Hope R."/>
            <person name="Hossain A."/>
            <person name="Karabika E."/>
            <person name="Karaffa L."/>
            <person name="Karanyi Z."/>
            <person name="Krasevec N."/>
            <person name="Kuo A."/>
            <person name="Kusch H."/>
            <person name="LaButti K."/>
            <person name="Lagendijk E.L."/>
            <person name="Lapidus A."/>
            <person name="Levasseur A."/>
            <person name="Lindquist E."/>
            <person name="Lipzen A."/>
            <person name="Logrieco A.F."/>
            <person name="MacCabe A."/>
            <person name="Maekelae M.R."/>
            <person name="Malavazi I."/>
            <person name="Melin P."/>
            <person name="Meyer V."/>
            <person name="Mielnichuk N."/>
            <person name="Miskei M."/>
            <person name="Molnar A.P."/>
            <person name="Mule G."/>
            <person name="Ngan C.Y."/>
            <person name="Orejas M."/>
            <person name="Orosz E."/>
            <person name="Ouedraogo J.P."/>
            <person name="Overkamp K.M."/>
            <person name="Park H.-S."/>
            <person name="Perrone G."/>
            <person name="Piumi F."/>
            <person name="Punt P.J."/>
            <person name="Ram A.F."/>
            <person name="Ramon A."/>
            <person name="Rauscher S."/>
            <person name="Record E."/>
            <person name="Riano-Pachon D.M."/>
            <person name="Robert V."/>
            <person name="Roehrig J."/>
            <person name="Ruller R."/>
            <person name="Salamov A."/>
            <person name="Salih N.S."/>
            <person name="Samson R.A."/>
            <person name="Sandor E."/>
            <person name="Sanguinetti M."/>
            <person name="Schuetze T."/>
            <person name="Sepcic K."/>
            <person name="Shelest E."/>
            <person name="Sherlock G."/>
            <person name="Sophianopoulou V."/>
            <person name="Squina F.M."/>
            <person name="Sun H."/>
            <person name="Susca A."/>
            <person name="Todd R.B."/>
            <person name="Tsang A."/>
            <person name="Unkles S.E."/>
            <person name="van de Wiele N."/>
            <person name="van Rossen-Uffink D."/>
            <person name="Oliveira J.V."/>
            <person name="Vesth T.C."/>
            <person name="Visser J."/>
            <person name="Yu J.-H."/>
            <person name="Zhou M."/>
            <person name="Andersen M.R."/>
            <person name="Archer D.B."/>
            <person name="Baker S.E."/>
            <person name="Benoit I."/>
            <person name="Brakhage A.A."/>
            <person name="Braus G.H."/>
            <person name="Fischer R."/>
            <person name="Frisvad J.C."/>
            <person name="Goldman G.H."/>
            <person name="Houbraken J."/>
            <person name="Oakley B."/>
            <person name="Pocsi I."/>
            <person name="Scazzocchio C."/>
            <person name="Seiboth B."/>
            <person name="vanKuyk P.A."/>
            <person name="Wortman J."/>
            <person name="Dyer P.S."/>
            <person name="Grigoriev I.V."/>
        </authorList>
    </citation>
    <scope>NUCLEOTIDE SEQUENCE [LARGE SCALE GENOMIC DNA]</scope>
    <source>
        <strain evidence="4">CBS 506.65</strain>
    </source>
</reference>
<dbReference type="AlphaFoldDB" id="A0A1L9SUS3"/>
<evidence type="ECO:0000313" key="4">
    <source>
        <dbReference type="Proteomes" id="UP000184188"/>
    </source>
</evidence>
<gene>
    <name evidence="3" type="ORF">ASPZODRAFT_126923</name>
</gene>
<dbReference type="InterPro" id="IPR011992">
    <property type="entry name" value="EF-hand-dom_pair"/>
</dbReference>